<reference evidence="3 4" key="1">
    <citation type="submission" date="2023-07" db="EMBL/GenBank/DDBJ databases">
        <title>Genomic Encyclopedia of Type Strains, Phase IV (KMG-IV): sequencing the most valuable type-strain genomes for metagenomic binning, comparative biology and taxonomic classification.</title>
        <authorList>
            <person name="Goeker M."/>
        </authorList>
    </citation>
    <scope>NUCLEOTIDE SEQUENCE [LARGE SCALE GENOMIC DNA]</scope>
    <source>
        <strain evidence="3 4">DSM 15561</strain>
    </source>
</reference>
<evidence type="ECO:0000256" key="1">
    <source>
        <dbReference type="SAM" id="Phobius"/>
    </source>
</evidence>
<dbReference type="Pfam" id="PF00892">
    <property type="entry name" value="EamA"/>
    <property type="match status" value="2"/>
</dbReference>
<dbReference type="EMBL" id="JAUSVR010000003">
    <property type="protein sequence ID" value="MDQ0510568.1"/>
    <property type="molecule type" value="Genomic_DNA"/>
</dbReference>
<comment type="caution">
    <text evidence="3">The sequence shown here is derived from an EMBL/GenBank/DDBJ whole genome shotgun (WGS) entry which is preliminary data.</text>
</comment>
<dbReference type="InterPro" id="IPR000620">
    <property type="entry name" value="EamA_dom"/>
</dbReference>
<evidence type="ECO:0000259" key="2">
    <source>
        <dbReference type="Pfam" id="PF00892"/>
    </source>
</evidence>
<organism evidence="3 4">
    <name type="scientific">Ancylobacter amanitiformis</name>
    <dbReference type="NCBI Taxonomy" id="217069"/>
    <lineage>
        <taxon>Bacteria</taxon>
        <taxon>Pseudomonadati</taxon>
        <taxon>Pseudomonadota</taxon>
        <taxon>Alphaproteobacteria</taxon>
        <taxon>Hyphomicrobiales</taxon>
        <taxon>Xanthobacteraceae</taxon>
        <taxon>Ancylobacter</taxon>
    </lineage>
</organism>
<keyword evidence="1" id="KW-1133">Transmembrane helix</keyword>
<accession>A0ABU0LPP4</accession>
<keyword evidence="4" id="KW-1185">Reference proteome</keyword>
<sequence>MSIIHARSVGLATVLLATLLFSLVGLLVRMAGLDSWSIVLWRSLFGALALGLIWRISGRDKAGALRSVFSKAGLVTVALAVGGNIAYIAALKLTSVATVMTVYAALPFVTAAMGFLALGEPLSRRFAAAAALAAIGIVITAGAAISAGDMAGIVVSFVMTASWAGLLVQAKKHAALDLTLVSLLSSLGAMILVLPLVPLSLPPLDSLLVCALLGVLTSGLATVLALVGGRHIGSGETGLLMLLDVVLAPLWVWLAFGETVGLPVLIGGALVVAAVAGYLVSGTARRPASCPAA</sequence>
<dbReference type="RefSeq" id="WP_306889301.1">
    <property type="nucleotide sequence ID" value="NZ_JAUSVR010000003.1"/>
</dbReference>
<dbReference type="PANTHER" id="PTHR22911:SF135">
    <property type="entry name" value="BLR4310 PROTEIN"/>
    <property type="match status" value="1"/>
</dbReference>
<protein>
    <submittedName>
        <fullName evidence="3">Drug/metabolite transporter (DMT)-like permease</fullName>
    </submittedName>
</protein>
<feature type="domain" description="EamA" evidence="2">
    <location>
        <begin position="151"/>
        <end position="277"/>
    </location>
</feature>
<feature type="transmembrane region" description="Helical" evidence="1">
    <location>
        <begin position="180"/>
        <end position="200"/>
    </location>
</feature>
<dbReference type="SUPFAM" id="SSF103481">
    <property type="entry name" value="Multidrug resistance efflux transporter EmrE"/>
    <property type="match status" value="2"/>
</dbReference>
<feature type="transmembrane region" description="Helical" evidence="1">
    <location>
        <begin position="126"/>
        <end position="145"/>
    </location>
</feature>
<proteinExistence type="predicted"/>
<feature type="transmembrane region" description="Helical" evidence="1">
    <location>
        <begin position="68"/>
        <end position="90"/>
    </location>
</feature>
<evidence type="ECO:0000313" key="4">
    <source>
        <dbReference type="Proteomes" id="UP001235094"/>
    </source>
</evidence>
<feature type="transmembrane region" description="Helical" evidence="1">
    <location>
        <begin position="12"/>
        <end position="32"/>
    </location>
</feature>
<dbReference type="PANTHER" id="PTHR22911">
    <property type="entry name" value="ACYL-MALONYL CONDENSING ENZYME-RELATED"/>
    <property type="match status" value="1"/>
</dbReference>
<feature type="transmembrane region" description="Helical" evidence="1">
    <location>
        <begin position="206"/>
        <end position="227"/>
    </location>
</feature>
<name>A0ABU0LPP4_9HYPH</name>
<keyword evidence="1" id="KW-0812">Transmembrane</keyword>
<feature type="domain" description="EamA" evidence="2">
    <location>
        <begin position="10"/>
        <end position="140"/>
    </location>
</feature>
<dbReference type="Proteomes" id="UP001235094">
    <property type="component" value="Unassembled WGS sequence"/>
</dbReference>
<feature type="transmembrane region" description="Helical" evidence="1">
    <location>
        <begin position="38"/>
        <end position="56"/>
    </location>
</feature>
<evidence type="ECO:0000313" key="3">
    <source>
        <dbReference type="EMBL" id="MDQ0510568.1"/>
    </source>
</evidence>
<feature type="transmembrane region" description="Helical" evidence="1">
    <location>
        <begin position="96"/>
        <end position="119"/>
    </location>
</feature>
<feature type="transmembrane region" description="Helical" evidence="1">
    <location>
        <begin position="262"/>
        <end position="280"/>
    </location>
</feature>
<feature type="transmembrane region" description="Helical" evidence="1">
    <location>
        <begin position="151"/>
        <end position="168"/>
    </location>
</feature>
<gene>
    <name evidence="3" type="ORF">QOZ99_001451</name>
</gene>
<feature type="transmembrane region" description="Helical" evidence="1">
    <location>
        <begin position="239"/>
        <end position="256"/>
    </location>
</feature>
<keyword evidence="1" id="KW-0472">Membrane</keyword>
<dbReference type="InterPro" id="IPR037185">
    <property type="entry name" value="EmrE-like"/>
</dbReference>